<feature type="transmembrane region" description="Helical" evidence="1">
    <location>
        <begin position="268"/>
        <end position="287"/>
    </location>
</feature>
<dbReference type="Proteomes" id="UP000789739">
    <property type="component" value="Unassembled WGS sequence"/>
</dbReference>
<dbReference type="AlphaFoldDB" id="A0A9N8YVR8"/>
<accession>A0A9N8YVR8</accession>
<proteinExistence type="predicted"/>
<dbReference type="Pfam" id="PF06966">
    <property type="entry name" value="DUF1295"/>
    <property type="match status" value="1"/>
</dbReference>
<evidence type="ECO:0000256" key="1">
    <source>
        <dbReference type="SAM" id="Phobius"/>
    </source>
</evidence>
<reference evidence="2" key="1">
    <citation type="submission" date="2021-06" db="EMBL/GenBank/DDBJ databases">
        <authorList>
            <person name="Kallberg Y."/>
            <person name="Tangrot J."/>
            <person name="Rosling A."/>
        </authorList>
    </citation>
    <scope>NUCLEOTIDE SEQUENCE</scope>
    <source>
        <strain evidence="2">BR232B</strain>
    </source>
</reference>
<gene>
    <name evidence="2" type="ORF">PBRASI_LOCUS299</name>
</gene>
<feature type="transmembrane region" description="Helical" evidence="1">
    <location>
        <begin position="293"/>
        <end position="312"/>
    </location>
</feature>
<feature type="transmembrane region" description="Helical" evidence="1">
    <location>
        <begin position="46"/>
        <end position="65"/>
    </location>
</feature>
<dbReference type="EMBL" id="CAJVPI010000014">
    <property type="protein sequence ID" value="CAG8455692.1"/>
    <property type="molecule type" value="Genomic_DNA"/>
</dbReference>
<sequence>MSAIASFDSLYKSIIATNWQELLLENTSDRGRLLNLLRTQYYTLDSLVSATVITFGIAIICWGLGVFTNNHSHVDRLWSITPVFFSWHFALHSFITESNELSVRGAIMSLLSTLWGVRLTYNFARKGGYKLSNEDYRWSYVKKSIPRPFFELINVVFISFYQNFLLMSLTLPVYLVCSIGDDGPLNWIDVVAGVLFSLCFVGETIADQQQWKFQNEKHRIIKEAAKNTDGLKLYDGDFGLGYLTHGLFRYSSEIIYLDLYCLARHPHYFCEIGLWWSYYLFAVAATLQPNTWIHALWFNWTMVGAVNLTLLFQGSTFLTEKISMCRYPSYCKYRKITSRFIPWFPGEDISPRKEKTK</sequence>
<keyword evidence="3" id="KW-1185">Reference proteome</keyword>
<dbReference type="GO" id="GO:0016020">
    <property type="term" value="C:membrane"/>
    <property type="evidence" value="ECO:0007669"/>
    <property type="project" value="TreeGrafter"/>
</dbReference>
<protein>
    <submittedName>
        <fullName evidence="2">9269_t:CDS:1</fullName>
    </submittedName>
</protein>
<evidence type="ECO:0000313" key="3">
    <source>
        <dbReference type="Proteomes" id="UP000789739"/>
    </source>
</evidence>
<keyword evidence="1" id="KW-0812">Transmembrane</keyword>
<feature type="transmembrane region" description="Helical" evidence="1">
    <location>
        <begin position="187"/>
        <end position="206"/>
    </location>
</feature>
<feature type="transmembrane region" description="Helical" evidence="1">
    <location>
        <begin position="152"/>
        <end position="175"/>
    </location>
</feature>
<comment type="caution">
    <text evidence="2">The sequence shown here is derived from an EMBL/GenBank/DDBJ whole genome shotgun (WGS) entry which is preliminary data.</text>
</comment>
<dbReference type="PANTHER" id="PTHR32251">
    <property type="entry name" value="3-OXO-5-ALPHA-STEROID 4-DEHYDROGENASE"/>
    <property type="match status" value="1"/>
</dbReference>
<organism evidence="2 3">
    <name type="scientific">Paraglomus brasilianum</name>
    <dbReference type="NCBI Taxonomy" id="144538"/>
    <lineage>
        <taxon>Eukaryota</taxon>
        <taxon>Fungi</taxon>
        <taxon>Fungi incertae sedis</taxon>
        <taxon>Mucoromycota</taxon>
        <taxon>Glomeromycotina</taxon>
        <taxon>Glomeromycetes</taxon>
        <taxon>Paraglomerales</taxon>
        <taxon>Paraglomeraceae</taxon>
        <taxon>Paraglomus</taxon>
    </lineage>
</organism>
<name>A0A9N8YVR8_9GLOM</name>
<keyword evidence="1" id="KW-1133">Transmembrane helix</keyword>
<evidence type="ECO:0000313" key="2">
    <source>
        <dbReference type="EMBL" id="CAG8455692.1"/>
    </source>
</evidence>
<keyword evidence="1" id="KW-0472">Membrane</keyword>
<dbReference type="InterPro" id="IPR010721">
    <property type="entry name" value="UstE-like"/>
</dbReference>
<dbReference type="PANTHER" id="PTHR32251:SF23">
    <property type="entry name" value="3-OXO-5-ALPHA-STEROID 4-DEHYDROGENASE (DUF1295)"/>
    <property type="match status" value="1"/>
</dbReference>
<dbReference type="OrthoDB" id="201504at2759"/>